<keyword evidence="2" id="KW-1185">Reference proteome</keyword>
<dbReference type="eggNOG" id="COG2220">
    <property type="taxonomic scope" value="Bacteria"/>
</dbReference>
<dbReference type="InterPro" id="IPR036866">
    <property type="entry name" value="RibonucZ/Hydroxyglut_hydro"/>
</dbReference>
<dbReference type="AlphaFoldDB" id="A0A089LY38"/>
<proteinExistence type="predicted"/>
<dbReference type="EMBL" id="CP009287">
    <property type="protein sequence ID" value="AIQ66406.1"/>
    <property type="molecule type" value="Genomic_DNA"/>
</dbReference>
<evidence type="ECO:0000313" key="1">
    <source>
        <dbReference type="EMBL" id="AIQ66406.1"/>
    </source>
</evidence>
<dbReference type="Proteomes" id="UP000029500">
    <property type="component" value="Chromosome"/>
</dbReference>
<dbReference type="KEGG" id="pgm:PGRAT_01110"/>
<gene>
    <name evidence="1" type="ORF">PGRAT_01110</name>
</gene>
<dbReference type="HOGENOM" id="CLU_2667608_0_0_9"/>
<accession>A0A089LY38</accession>
<reference evidence="1 2" key="1">
    <citation type="submission" date="2014-08" db="EMBL/GenBank/DDBJ databases">
        <title>Comparative genomics of the Paenibacillus odorifer group.</title>
        <authorList>
            <person name="den Bakker H.C."/>
            <person name="Tsai Y.-C."/>
            <person name="Martin N."/>
            <person name="Korlach J."/>
            <person name="Wiedmann M."/>
        </authorList>
    </citation>
    <scope>NUCLEOTIDE SEQUENCE [LARGE SCALE GENOMIC DNA]</scope>
    <source>
        <strain evidence="1 2">DSM 15220</strain>
    </source>
</reference>
<name>A0A089LY38_9BACL</name>
<protein>
    <recommendedName>
        <fullName evidence="3">Metallo-beta-lactamase domain-containing protein</fullName>
    </recommendedName>
</protein>
<evidence type="ECO:0008006" key="3">
    <source>
        <dbReference type="Google" id="ProtNLM"/>
    </source>
</evidence>
<dbReference type="Gene3D" id="3.60.15.10">
    <property type="entry name" value="Ribonuclease Z/Hydroxyacylglutathione hydrolase-like"/>
    <property type="match status" value="1"/>
</dbReference>
<evidence type="ECO:0000313" key="2">
    <source>
        <dbReference type="Proteomes" id="UP000029500"/>
    </source>
</evidence>
<organism evidence="1 2">
    <name type="scientific">Paenibacillus graminis</name>
    <dbReference type="NCBI Taxonomy" id="189425"/>
    <lineage>
        <taxon>Bacteria</taxon>
        <taxon>Bacillati</taxon>
        <taxon>Bacillota</taxon>
        <taxon>Bacilli</taxon>
        <taxon>Bacillales</taxon>
        <taxon>Paenibacillaceae</taxon>
        <taxon>Paenibacillus</taxon>
    </lineage>
</organism>
<dbReference type="STRING" id="189425.PGRAT_01110"/>
<sequence length="75" mass="8784">MLISVQHIRHATSILTIHGKRILVDPMLSDVGELSPVPLTRNYRRKKIKIHNLMRLWIYMVEPRRVEPLSEDNGT</sequence>